<keyword evidence="8" id="KW-1185">Reference proteome</keyword>
<accession>A0AAV8Z6C0</accession>
<dbReference type="GO" id="GO:0006310">
    <property type="term" value="P:DNA recombination"/>
    <property type="evidence" value="ECO:0007669"/>
    <property type="project" value="UniProtKB-KW"/>
</dbReference>
<evidence type="ECO:0000256" key="1">
    <source>
        <dbReference type="ARBA" id="ARBA00007572"/>
    </source>
</evidence>
<dbReference type="InterPro" id="IPR050191">
    <property type="entry name" value="ATP-dep_DNA_ligase"/>
</dbReference>
<dbReference type="GO" id="GO:0003677">
    <property type="term" value="F:DNA binding"/>
    <property type="evidence" value="ECO:0007669"/>
    <property type="project" value="InterPro"/>
</dbReference>
<evidence type="ECO:0000313" key="8">
    <source>
        <dbReference type="Proteomes" id="UP001162156"/>
    </source>
</evidence>
<comment type="similarity">
    <text evidence="1">Belongs to the ATP-dependent DNA ligase family.</text>
</comment>
<evidence type="ECO:0000259" key="6">
    <source>
        <dbReference type="Pfam" id="PF04675"/>
    </source>
</evidence>
<dbReference type="Gene3D" id="1.10.3260.10">
    <property type="entry name" value="DNA ligase, ATP-dependent, N-terminal domain"/>
    <property type="match status" value="1"/>
</dbReference>
<reference evidence="7" key="1">
    <citation type="journal article" date="2023" name="Insect Mol. Biol.">
        <title>Genome sequencing provides insights into the evolution of gene families encoding plant cell wall-degrading enzymes in longhorned beetles.</title>
        <authorList>
            <person name="Shin N.R."/>
            <person name="Okamura Y."/>
            <person name="Kirsch R."/>
            <person name="Pauchet Y."/>
        </authorList>
    </citation>
    <scope>NUCLEOTIDE SEQUENCE</scope>
    <source>
        <strain evidence="7">RBIC_L_NR</strain>
    </source>
</reference>
<dbReference type="Pfam" id="PF04675">
    <property type="entry name" value="DNA_ligase_A_N"/>
    <property type="match status" value="1"/>
</dbReference>
<dbReference type="PANTHER" id="PTHR45674:SF4">
    <property type="entry name" value="DNA LIGASE 1"/>
    <property type="match status" value="1"/>
</dbReference>
<gene>
    <name evidence="7" type="ORF">NQ314_006345</name>
</gene>
<protein>
    <recommendedName>
        <fullName evidence="6">DNA ligase ATP-dependent N-terminal domain-containing protein</fullName>
    </recommendedName>
</protein>
<evidence type="ECO:0000256" key="3">
    <source>
        <dbReference type="ARBA" id="ARBA00022763"/>
    </source>
</evidence>
<keyword evidence="4" id="KW-0233">DNA recombination</keyword>
<dbReference type="AlphaFoldDB" id="A0AAV8Z6C0"/>
<evidence type="ECO:0000256" key="4">
    <source>
        <dbReference type="ARBA" id="ARBA00023172"/>
    </source>
</evidence>
<dbReference type="GO" id="GO:0005634">
    <property type="term" value="C:nucleus"/>
    <property type="evidence" value="ECO:0007669"/>
    <property type="project" value="TreeGrafter"/>
</dbReference>
<evidence type="ECO:0000313" key="7">
    <source>
        <dbReference type="EMBL" id="KAJ8958981.1"/>
    </source>
</evidence>
<dbReference type="InterPro" id="IPR036599">
    <property type="entry name" value="DNA_ligase_N_sf"/>
</dbReference>
<organism evidence="7 8">
    <name type="scientific">Rhamnusium bicolor</name>
    <dbReference type="NCBI Taxonomy" id="1586634"/>
    <lineage>
        <taxon>Eukaryota</taxon>
        <taxon>Metazoa</taxon>
        <taxon>Ecdysozoa</taxon>
        <taxon>Arthropoda</taxon>
        <taxon>Hexapoda</taxon>
        <taxon>Insecta</taxon>
        <taxon>Pterygota</taxon>
        <taxon>Neoptera</taxon>
        <taxon>Endopterygota</taxon>
        <taxon>Coleoptera</taxon>
        <taxon>Polyphaga</taxon>
        <taxon>Cucujiformia</taxon>
        <taxon>Chrysomeloidea</taxon>
        <taxon>Cerambycidae</taxon>
        <taxon>Lepturinae</taxon>
        <taxon>Rhagiini</taxon>
        <taxon>Rhamnusium</taxon>
    </lineage>
</organism>
<keyword evidence="5" id="KW-0234">DNA repair</keyword>
<dbReference type="GO" id="GO:0003910">
    <property type="term" value="F:DNA ligase (ATP) activity"/>
    <property type="evidence" value="ECO:0007669"/>
    <property type="project" value="InterPro"/>
</dbReference>
<feature type="domain" description="DNA ligase ATP-dependent N-terminal" evidence="6">
    <location>
        <begin position="2"/>
        <end position="48"/>
    </location>
</feature>
<dbReference type="GO" id="GO:0005739">
    <property type="term" value="C:mitochondrion"/>
    <property type="evidence" value="ECO:0007669"/>
    <property type="project" value="TreeGrafter"/>
</dbReference>
<dbReference type="InterPro" id="IPR012308">
    <property type="entry name" value="DNA_ligase_ATP-dep_N"/>
</dbReference>
<keyword evidence="2" id="KW-0436">Ligase</keyword>
<dbReference type="PANTHER" id="PTHR45674">
    <property type="entry name" value="DNA LIGASE 1/3 FAMILY MEMBER"/>
    <property type="match status" value="1"/>
</dbReference>
<name>A0AAV8Z6C0_9CUCU</name>
<dbReference type="SUPFAM" id="SSF117018">
    <property type="entry name" value="ATP-dependent DNA ligase DNA-binding domain"/>
    <property type="match status" value="1"/>
</dbReference>
<dbReference type="GO" id="GO:0006281">
    <property type="term" value="P:DNA repair"/>
    <property type="evidence" value="ECO:0007669"/>
    <property type="project" value="UniProtKB-KW"/>
</dbReference>
<dbReference type="Proteomes" id="UP001162156">
    <property type="component" value="Unassembled WGS sequence"/>
</dbReference>
<proteinExistence type="inferred from homology"/>
<keyword evidence="3" id="KW-0227">DNA damage</keyword>
<evidence type="ECO:0000256" key="5">
    <source>
        <dbReference type="ARBA" id="ARBA00023204"/>
    </source>
</evidence>
<evidence type="ECO:0000256" key="2">
    <source>
        <dbReference type="ARBA" id="ARBA00022598"/>
    </source>
</evidence>
<comment type="caution">
    <text evidence="7">The sequence shown here is derived from an EMBL/GenBank/DDBJ whole genome shotgun (WGS) entry which is preliminary data.</text>
</comment>
<dbReference type="GO" id="GO:1903461">
    <property type="term" value="P:Okazaki fragment processing involved in mitotic DNA replication"/>
    <property type="evidence" value="ECO:0007669"/>
    <property type="project" value="TreeGrafter"/>
</dbReference>
<sequence length="92" mass="10339">MKSQSKKVEKIQSMFVACQDAEARFLIRSLAGKLRIGLAEQSVLQALALACAMTPPNQEYPPKELNRSKLMSSDSFKAEYENLALILKTAYW</sequence>
<dbReference type="EMBL" id="JANEYF010001706">
    <property type="protein sequence ID" value="KAJ8958981.1"/>
    <property type="molecule type" value="Genomic_DNA"/>
</dbReference>